<evidence type="ECO:0000313" key="2">
    <source>
        <dbReference type="EMBL" id="KOS21100.1"/>
    </source>
</evidence>
<gene>
    <name evidence="2" type="ORF">ESCO_004079</name>
</gene>
<dbReference type="AlphaFoldDB" id="A0A0M8N6P2"/>
<keyword evidence="1" id="KW-0732">Signal</keyword>
<reference evidence="2 3" key="1">
    <citation type="submission" date="2015-07" db="EMBL/GenBank/DDBJ databases">
        <title>The genome of the fungus Escovopsis weberi, a specialized disease agent of ant agriculture.</title>
        <authorList>
            <person name="de Man T.J."/>
            <person name="Stajich J.E."/>
            <person name="Kubicek C.P."/>
            <person name="Chenthamara K."/>
            <person name="Atanasova L."/>
            <person name="Druzhinina I.S."/>
            <person name="Birnbaum S."/>
            <person name="Barribeau S.M."/>
            <person name="Teiling C."/>
            <person name="Suen G."/>
            <person name="Currie C."/>
            <person name="Gerardo N.M."/>
        </authorList>
    </citation>
    <scope>NUCLEOTIDE SEQUENCE [LARGE SCALE GENOMIC DNA]</scope>
</reference>
<dbReference type="Proteomes" id="UP000053831">
    <property type="component" value="Unassembled WGS sequence"/>
</dbReference>
<proteinExistence type="predicted"/>
<feature type="chain" id="PRO_5005818927" evidence="1">
    <location>
        <begin position="18"/>
        <end position="100"/>
    </location>
</feature>
<evidence type="ECO:0000256" key="1">
    <source>
        <dbReference type="SAM" id="SignalP"/>
    </source>
</evidence>
<accession>A0A0M8N6P2</accession>
<keyword evidence="3" id="KW-1185">Reference proteome</keyword>
<comment type="caution">
    <text evidence="2">The sequence shown here is derived from an EMBL/GenBank/DDBJ whole genome shotgun (WGS) entry which is preliminary data.</text>
</comment>
<organism evidence="2 3">
    <name type="scientific">Escovopsis weberi</name>
    <dbReference type="NCBI Taxonomy" id="150374"/>
    <lineage>
        <taxon>Eukaryota</taxon>
        <taxon>Fungi</taxon>
        <taxon>Dikarya</taxon>
        <taxon>Ascomycota</taxon>
        <taxon>Pezizomycotina</taxon>
        <taxon>Sordariomycetes</taxon>
        <taxon>Hypocreomycetidae</taxon>
        <taxon>Hypocreales</taxon>
        <taxon>Hypocreaceae</taxon>
        <taxon>Escovopsis</taxon>
    </lineage>
</organism>
<name>A0A0M8N6P2_ESCWE</name>
<evidence type="ECO:0000313" key="3">
    <source>
        <dbReference type="Proteomes" id="UP000053831"/>
    </source>
</evidence>
<feature type="signal peptide" evidence="1">
    <location>
        <begin position="1"/>
        <end position="17"/>
    </location>
</feature>
<dbReference type="EMBL" id="LGSR01000013">
    <property type="protein sequence ID" value="KOS21100.1"/>
    <property type="molecule type" value="Genomic_DNA"/>
</dbReference>
<protein>
    <submittedName>
        <fullName evidence="2">Uncharacterized protein</fullName>
    </submittedName>
</protein>
<sequence length="100" mass="9667">MHLSHIILALLPALALAQDAAGPTSSQPVTLTKTITLARAHATASQAITSGAAASTGTTAHTSHTSAPTTSLVPVSGAAGLEAGKFALAGVAGMIVVALM</sequence>